<proteinExistence type="predicted"/>
<dbReference type="InParanoid" id="A0A0C3A6J9"/>
<evidence type="ECO:0008006" key="3">
    <source>
        <dbReference type="Google" id="ProtNLM"/>
    </source>
</evidence>
<organism evidence="1 2">
    <name type="scientific">Scleroderma citrinum Foug A</name>
    <dbReference type="NCBI Taxonomy" id="1036808"/>
    <lineage>
        <taxon>Eukaryota</taxon>
        <taxon>Fungi</taxon>
        <taxon>Dikarya</taxon>
        <taxon>Basidiomycota</taxon>
        <taxon>Agaricomycotina</taxon>
        <taxon>Agaricomycetes</taxon>
        <taxon>Agaricomycetidae</taxon>
        <taxon>Boletales</taxon>
        <taxon>Sclerodermatineae</taxon>
        <taxon>Sclerodermataceae</taxon>
        <taxon>Scleroderma</taxon>
    </lineage>
</organism>
<feature type="non-terminal residue" evidence="1">
    <location>
        <position position="194"/>
    </location>
</feature>
<reference evidence="1 2" key="1">
    <citation type="submission" date="2014-04" db="EMBL/GenBank/DDBJ databases">
        <authorList>
            <consortium name="DOE Joint Genome Institute"/>
            <person name="Kuo A."/>
            <person name="Kohler A."/>
            <person name="Nagy L.G."/>
            <person name="Floudas D."/>
            <person name="Copeland A."/>
            <person name="Barry K.W."/>
            <person name="Cichocki N."/>
            <person name="Veneault-Fourrey C."/>
            <person name="LaButti K."/>
            <person name="Lindquist E.A."/>
            <person name="Lipzen A."/>
            <person name="Lundell T."/>
            <person name="Morin E."/>
            <person name="Murat C."/>
            <person name="Sun H."/>
            <person name="Tunlid A."/>
            <person name="Henrissat B."/>
            <person name="Grigoriev I.V."/>
            <person name="Hibbett D.S."/>
            <person name="Martin F."/>
            <person name="Nordberg H.P."/>
            <person name="Cantor M.N."/>
            <person name="Hua S.X."/>
        </authorList>
    </citation>
    <scope>NUCLEOTIDE SEQUENCE [LARGE SCALE GENOMIC DNA]</scope>
    <source>
        <strain evidence="1 2">Foug A</strain>
    </source>
</reference>
<reference evidence="2" key="2">
    <citation type="submission" date="2015-01" db="EMBL/GenBank/DDBJ databases">
        <title>Evolutionary Origins and Diversification of the Mycorrhizal Mutualists.</title>
        <authorList>
            <consortium name="DOE Joint Genome Institute"/>
            <consortium name="Mycorrhizal Genomics Consortium"/>
            <person name="Kohler A."/>
            <person name="Kuo A."/>
            <person name="Nagy L.G."/>
            <person name="Floudas D."/>
            <person name="Copeland A."/>
            <person name="Barry K.W."/>
            <person name="Cichocki N."/>
            <person name="Veneault-Fourrey C."/>
            <person name="LaButti K."/>
            <person name="Lindquist E.A."/>
            <person name="Lipzen A."/>
            <person name="Lundell T."/>
            <person name="Morin E."/>
            <person name="Murat C."/>
            <person name="Riley R."/>
            <person name="Ohm R."/>
            <person name="Sun H."/>
            <person name="Tunlid A."/>
            <person name="Henrissat B."/>
            <person name="Grigoriev I.V."/>
            <person name="Hibbett D.S."/>
            <person name="Martin F."/>
        </authorList>
    </citation>
    <scope>NUCLEOTIDE SEQUENCE [LARGE SCALE GENOMIC DNA]</scope>
    <source>
        <strain evidence="2">Foug A</strain>
    </source>
</reference>
<dbReference type="HOGENOM" id="CLU_087375_1_0_1"/>
<accession>A0A0C3A6J9</accession>
<gene>
    <name evidence="1" type="ORF">SCLCIDRAFT_40898</name>
</gene>
<name>A0A0C3A6J9_9AGAM</name>
<evidence type="ECO:0000313" key="1">
    <source>
        <dbReference type="EMBL" id="KIM60412.1"/>
    </source>
</evidence>
<dbReference type="EMBL" id="KN822062">
    <property type="protein sequence ID" value="KIM60412.1"/>
    <property type="molecule type" value="Genomic_DNA"/>
</dbReference>
<keyword evidence="2" id="KW-1185">Reference proteome</keyword>
<protein>
    <recommendedName>
        <fullName evidence="3">BED-type domain-containing protein</fullName>
    </recommendedName>
</protein>
<dbReference type="OrthoDB" id="2677917at2759"/>
<dbReference type="AlphaFoldDB" id="A0A0C3A6J9"/>
<evidence type="ECO:0000313" key="2">
    <source>
        <dbReference type="Proteomes" id="UP000053989"/>
    </source>
</evidence>
<sequence length="194" mass="22302">ERLMKEWVSPIYAFFDPMPQIIEENRHRAHEFKCSARACKTKVRRYLDKKDARSTSNMRKHAKKCWSEEAVATADDAQNAGKARKHMVGSILHQGSITTSFECKGKGNIAYSHRQHTRRFQSLMKTGRPKYYLPHPTTVSHDLTTYLEYNSKVNFTTDVWTSPNHKAFVAFAVHLEHNGVPLAFPLDVIEVAKV</sequence>
<feature type="non-terminal residue" evidence="1">
    <location>
        <position position="1"/>
    </location>
</feature>
<dbReference type="Proteomes" id="UP000053989">
    <property type="component" value="Unassembled WGS sequence"/>
</dbReference>
<dbReference type="STRING" id="1036808.A0A0C3A6J9"/>